<keyword evidence="3" id="KW-1003">Cell membrane</keyword>
<evidence type="ECO:0000256" key="7">
    <source>
        <dbReference type="SAM" id="Phobius"/>
    </source>
</evidence>
<evidence type="ECO:0000313" key="10">
    <source>
        <dbReference type="Proteomes" id="UP000317093"/>
    </source>
</evidence>
<evidence type="ECO:0000256" key="3">
    <source>
        <dbReference type="ARBA" id="ARBA00022475"/>
    </source>
</evidence>
<dbReference type="PRINTS" id="PR01837">
    <property type="entry name" value="MGTCSAPBPROT"/>
</dbReference>
<dbReference type="InterPro" id="IPR049177">
    <property type="entry name" value="MgtC_SapB_SrpB_YhiD_N"/>
</dbReference>
<keyword evidence="10" id="KW-1185">Reference proteome</keyword>
<comment type="subcellular location">
    <subcellularLocation>
        <location evidence="1">Cell membrane</location>
        <topology evidence="1">Multi-pass membrane protein</topology>
    </subcellularLocation>
</comment>
<organism evidence="9 10">
    <name type="scientific">Kolteria novifilia</name>
    <dbReference type="NCBI Taxonomy" id="2527975"/>
    <lineage>
        <taxon>Bacteria</taxon>
        <taxon>Pseudomonadati</taxon>
        <taxon>Planctomycetota</taxon>
        <taxon>Planctomycetia</taxon>
        <taxon>Kolteriales</taxon>
        <taxon>Kolteriaceae</taxon>
        <taxon>Kolteria</taxon>
    </lineage>
</organism>
<feature type="transmembrane region" description="Helical" evidence="7">
    <location>
        <begin position="121"/>
        <end position="139"/>
    </location>
</feature>
<feature type="transmembrane region" description="Helical" evidence="7">
    <location>
        <begin position="95"/>
        <end position="115"/>
    </location>
</feature>
<dbReference type="InterPro" id="IPR003416">
    <property type="entry name" value="MgtC/SapB/SrpB/YhiD_fam"/>
</dbReference>
<dbReference type="AlphaFoldDB" id="A0A518B6Z5"/>
<evidence type="ECO:0000256" key="2">
    <source>
        <dbReference type="ARBA" id="ARBA00009298"/>
    </source>
</evidence>
<protein>
    <submittedName>
        <fullName evidence="9">Putative Mg(2+) transport ATPase</fullName>
    </submittedName>
</protein>
<evidence type="ECO:0000256" key="6">
    <source>
        <dbReference type="ARBA" id="ARBA00023136"/>
    </source>
</evidence>
<dbReference type="PANTHER" id="PTHR33778:SF1">
    <property type="entry name" value="MAGNESIUM TRANSPORTER YHID-RELATED"/>
    <property type="match status" value="1"/>
</dbReference>
<evidence type="ECO:0000259" key="8">
    <source>
        <dbReference type="Pfam" id="PF02308"/>
    </source>
</evidence>
<keyword evidence="5 7" id="KW-1133">Transmembrane helix</keyword>
<feature type="domain" description="MgtC/SapB/SrpB/YhiD N-terminal" evidence="8">
    <location>
        <begin position="10"/>
        <end position="141"/>
    </location>
</feature>
<keyword evidence="4 7" id="KW-0812">Transmembrane</keyword>
<sequence>MEWSEFGRVALAAGLGAIVGLEREIRDKPAGLRTHILVGAGSALLLVLGSPVIAEFKEQGEDFVNSDPIRVMQAIIVGISVLGAGTIFHEGAHRVEGLTTAASIFLTAGIGIAVGVGKWPLALGTTMGAFVVLFVVGWIERLCGRNRDV</sequence>
<reference evidence="9 10" key="1">
    <citation type="submission" date="2019-02" db="EMBL/GenBank/DDBJ databases">
        <title>Deep-cultivation of Planctomycetes and their phenomic and genomic characterization uncovers novel biology.</title>
        <authorList>
            <person name="Wiegand S."/>
            <person name="Jogler M."/>
            <person name="Boedeker C."/>
            <person name="Pinto D."/>
            <person name="Vollmers J."/>
            <person name="Rivas-Marin E."/>
            <person name="Kohn T."/>
            <person name="Peeters S.H."/>
            <person name="Heuer A."/>
            <person name="Rast P."/>
            <person name="Oberbeckmann S."/>
            <person name="Bunk B."/>
            <person name="Jeske O."/>
            <person name="Meyerdierks A."/>
            <person name="Storesund J.E."/>
            <person name="Kallscheuer N."/>
            <person name="Luecker S."/>
            <person name="Lage O.M."/>
            <person name="Pohl T."/>
            <person name="Merkel B.J."/>
            <person name="Hornburger P."/>
            <person name="Mueller R.-W."/>
            <person name="Bruemmer F."/>
            <person name="Labrenz M."/>
            <person name="Spormann A.M."/>
            <person name="Op den Camp H."/>
            <person name="Overmann J."/>
            <person name="Amann R."/>
            <person name="Jetten M.S.M."/>
            <person name="Mascher T."/>
            <person name="Medema M.H."/>
            <person name="Devos D.P."/>
            <person name="Kaster A.-K."/>
            <person name="Ovreas L."/>
            <person name="Rohde M."/>
            <person name="Galperin M.Y."/>
            <person name="Jogler C."/>
        </authorList>
    </citation>
    <scope>NUCLEOTIDE SEQUENCE [LARGE SCALE GENOMIC DNA]</scope>
    <source>
        <strain evidence="9 10">Pan216</strain>
    </source>
</reference>
<evidence type="ECO:0000256" key="5">
    <source>
        <dbReference type="ARBA" id="ARBA00022989"/>
    </source>
</evidence>
<dbReference type="EMBL" id="CP036279">
    <property type="protein sequence ID" value="QDU62723.1"/>
    <property type="molecule type" value="Genomic_DNA"/>
</dbReference>
<dbReference type="RefSeq" id="WP_419192646.1">
    <property type="nucleotide sequence ID" value="NZ_CP036279.1"/>
</dbReference>
<dbReference type="PANTHER" id="PTHR33778">
    <property type="entry name" value="PROTEIN MGTC"/>
    <property type="match status" value="1"/>
</dbReference>
<feature type="transmembrane region" description="Helical" evidence="7">
    <location>
        <begin position="69"/>
        <end position="88"/>
    </location>
</feature>
<keyword evidence="6 7" id="KW-0472">Membrane</keyword>
<comment type="similarity">
    <text evidence="2">Belongs to the MgtC/SapB family.</text>
</comment>
<evidence type="ECO:0000256" key="1">
    <source>
        <dbReference type="ARBA" id="ARBA00004651"/>
    </source>
</evidence>
<accession>A0A518B6Z5</accession>
<evidence type="ECO:0000313" key="9">
    <source>
        <dbReference type="EMBL" id="QDU62723.1"/>
    </source>
</evidence>
<feature type="transmembrane region" description="Helical" evidence="7">
    <location>
        <begin position="34"/>
        <end position="54"/>
    </location>
</feature>
<dbReference type="Pfam" id="PF02308">
    <property type="entry name" value="MgtC"/>
    <property type="match status" value="1"/>
</dbReference>
<dbReference type="GO" id="GO:0005886">
    <property type="term" value="C:plasma membrane"/>
    <property type="evidence" value="ECO:0007669"/>
    <property type="project" value="UniProtKB-SubCell"/>
</dbReference>
<gene>
    <name evidence="9" type="ORF">Pan216_35920</name>
</gene>
<dbReference type="KEGG" id="knv:Pan216_35920"/>
<name>A0A518B6Z5_9BACT</name>
<evidence type="ECO:0000256" key="4">
    <source>
        <dbReference type="ARBA" id="ARBA00022692"/>
    </source>
</evidence>
<proteinExistence type="inferred from homology"/>
<dbReference type="Proteomes" id="UP000317093">
    <property type="component" value="Chromosome"/>
</dbReference>